<dbReference type="AlphaFoldDB" id="A0A8C4HKR7"/>
<comment type="similarity">
    <text evidence="1">Belongs to the IL-6 superfamily.</text>
</comment>
<dbReference type="GO" id="GO:0006953">
    <property type="term" value="P:acute-phase response"/>
    <property type="evidence" value="ECO:0007669"/>
    <property type="project" value="UniProtKB-KW"/>
</dbReference>
<feature type="signal peptide" evidence="6">
    <location>
        <begin position="1"/>
        <end position="24"/>
    </location>
</feature>
<dbReference type="InterPro" id="IPR009079">
    <property type="entry name" value="4_helix_cytokine-like_core"/>
</dbReference>
<dbReference type="GO" id="GO:0005615">
    <property type="term" value="C:extracellular space"/>
    <property type="evidence" value="ECO:0007669"/>
    <property type="project" value="InterPro"/>
</dbReference>
<protein>
    <recommendedName>
        <fullName evidence="2">Interleukin-6</fullName>
    </recommendedName>
</protein>
<evidence type="ECO:0000256" key="6">
    <source>
        <dbReference type="SAM" id="SignalP"/>
    </source>
</evidence>
<accession>A0A8C4HKR7</accession>
<feature type="region of interest" description="Disordered" evidence="5">
    <location>
        <begin position="25"/>
        <end position="56"/>
    </location>
</feature>
<dbReference type="Ensembl" id="ENSDLAT00005046368.2">
    <property type="protein sequence ID" value="ENSDLAP00005043400.2"/>
    <property type="gene ID" value="ENSDLAG00005019361.2"/>
</dbReference>
<dbReference type="PANTHER" id="PTHR48494">
    <property type="entry name" value="INTERLEUKIN-6"/>
    <property type="match status" value="1"/>
</dbReference>
<evidence type="ECO:0000313" key="7">
    <source>
        <dbReference type="Ensembl" id="ENSDLAP00005043400.2"/>
    </source>
</evidence>
<evidence type="ECO:0000256" key="4">
    <source>
        <dbReference type="ARBA" id="ARBA00023441"/>
    </source>
</evidence>
<dbReference type="InterPro" id="IPR003574">
    <property type="entry name" value="IL-6-like"/>
</dbReference>
<gene>
    <name evidence="7" type="primary">LOC127357519</name>
</gene>
<reference evidence="7" key="1">
    <citation type="submission" date="2025-08" db="UniProtKB">
        <authorList>
            <consortium name="Ensembl"/>
        </authorList>
    </citation>
    <scope>IDENTIFICATION</scope>
</reference>
<dbReference type="Proteomes" id="UP000694389">
    <property type="component" value="Unassembled WGS sequence"/>
</dbReference>
<dbReference type="Gene3D" id="1.20.1250.10">
    <property type="match status" value="1"/>
</dbReference>
<dbReference type="SUPFAM" id="SSF47266">
    <property type="entry name" value="4-helical cytokines"/>
    <property type="match status" value="1"/>
</dbReference>
<sequence length="233" mass="26107">MPSKLNAYLLSALMVAATLQCAPGAPVADAPTDSPAGDSSGEEGESANDAPRGDWEGDWEDAIAVTKRHQKEFEDEFHIEVQAYELETHNTPSLPKTCPEKSSKEACLRCLAQGLLTYTALLKHVEKESPSSIRSEGQSFRSLLLKLTSGIKNKMRHSEHVKALTSSQEGQLLRDFDSPDPFQRLMTTFKILYKLRDFLIDGIKNIRKKTIVWPMGVRYQYTTNNYKSITNQL</sequence>
<keyword evidence="6" id="KW-0732">Signal</keyword>
<proteinExistence type="inferred from homology"/>
<dbReference type="GO" id="GO:0005138">
    <property type="term" value="F:interleukin-6 receptor binding"/>
    <property type="evidence" value="ECO:0007669"/>
    <property type="project" value="InterPro"/>
</dbReference>
<evidence type="ECO:0000256" key="2">
    <source>
        <dbReference type="ARBA" id="ARBA00019464"/>
    </source>
</evidence>
<dbReference type="OrthoDB" id="8943569at2759"/>
<dbReference type="OMA" id="DFLVEWK"/>
<name>A0A8C4HKR7_DICLA</name>
<dbReference type="GO" id="GO:0030154">
    <property type="term" value="P:cell differentiation"/>
    <property type="evidence" value="ECO:0007669"/>
    <property type="project" value="InterPro"/>
</dbReference>
<evidence type="ECO:0000256" key="3">
    <source>
        <dbReference type="ARBA" id="ARBA00022486"/>
    </source>
</evidence>
<organism evidence="7 8">
    <name type="scientific">Dicentrarchus labrax</name>
    <name type="common">European seabass</name>
    <name type="synonym">Morone labrax</name>
    <dbReference type="NCBI Taxonomy" id="13489"/>
    <lineage>
        <taxon>Eukaryota</taxon>
        <taxon>Metazoa</taxon>
        <taxon>Chordata</taxon>
        <taxon>Craniata</taxon>
        <taxon>Vertebrata</taxon>
        <taxon>Euteleostomi</taxon>
        <taxon>Actinopterygii</taxon>
        <taxon>Neopterygii</taxon>
        <taxon>Teleostei</taxon>
        <taxon>Neoteleostei</taxon>
        <taxon>Acanthomorphata</taxon>
        <taxon>Eupercaria</taxon>
        <taxon>Moronidae</taxon>
        <taxon>Dicentrarchus</taxon>
    </lineage>
</organism>
<evidence type="ECO:0000256" key="1">
    <source>
        <dbReference type="ARBA" id="ARBA00007432"/>
    </source>
</evidence>
<keyword evidence="3" id="KW-0011">Acute phase</keyword>
<dbReference type="RefSeq" id="XP_051245709.1">
    <property type="nucleotide sequence ID" value="XM_051389749.1"/>
</dbReference>
<evidence type="ECO:0000313" key="8">
    <source>
        <dbReference type="Proteomes" id="UP000694389"/>
    </source>
</evidence>
<evidence type="ECO:0000256" key="5">
    <source>
        <dbReference type="SAM" id="MobiDB-lite"/>
    </source>
</evidence>
<dbReference type="PANTHER" id="PTHR48494:SF1">
    <property type="entry name" value="INTERLEUKIN-6"/>
    <property type="match status" value="1"/>
</dbReference>
<dbReference type="GeneID" id="127357519"/>
<feature type="chain" id="PRO_5035787849" description="Interleukin-6" evidence="6">
    <location>
        <begin position="25"/>
        <end position="233"/>
    </location>
</feature>
<comment type="function">
    <text evidence="4">Cytokine with a wide variety of biological functions in immunity, tissue regeneration, and metabolism. Binds to IL6R, then the complex associates to the signaling subunit IL6ST/gp130 to trigger the intracellular IL6-signaling pathway. The interaction with the membrane-bound IL6R and IL6ST stimulates 'classic signaling', whereas the binding of IL6 and soluble IL6R to IL6ST stimulates 'trans-signaling'. Alternatively, 'cluster signaling' occurs when membrane-bound IL6:IL6R complexes on transmitter cells activate IL6ST receptors on neighboring receiver cells.</text>
</comment>
<keyword evidence="8" id="KW-1185">Reference proteome</keyword>
<dbReference type="GeneTree" id="ENSGT01030000235040"/>
<reference evidence="7" key="2">
    <citation type="submission" date="2025-09" db="UniProtKB">
        <authorList>
            <consortium name="Ensembl"/>
        </authorList>
    </citation>
    <scope>IDENTIFICATION</scope>
</reference>